<dbReference type="InterPro" id="IPR051678">
    <property type="entry name" value="AGP_Transferase"/>
</dbReference>
<dbReference type="PANTHER" id="PTHR21310">
    <property type="entry name" value="AMINOGLYCOSIDE PHOSPHOTRANSFERASE-RELATED-RELATED"/>
    <property type="match status" value="1"/>
</dbReference>
<dbReference type="Pfam" id="PF01636">
    <property type="entry name" value="APH"/>
    <property type="match status" value="1"/>
</dbReference>
<gene>
    <name evidence="2" type="ORF">PITC_035830</name>
</gene>
<dbReference type="InterPro" id="IPR011009">
    <property type="entry name" value="Kinase-like_dom_sf"/>
</dbReference>
<evidence type="ECO:0000259" key="1">
    <source>
        <dbReference type="Pfam" id="PF01636"/>
    </source>
</evidence>
<dbReference type="SUPFAM" id="SSF56112">
    <property type="entry name" value="Protein kinase-like (PK-like)"/>
    <property type="match status" value="1"/>
</dbReference>
<organism evidence="2 3">
    <name type="scientific">Penicillium italicum</name>
    <name type="common">Blue mold</name>
    <dbReference type="NCBI Taxonomy" id="40296"/>
    <lineage>
        <taxon>Eukaryota</taxon>
        <taxon>Fungi</taxon>
        <taxon>Dikarya</taxon>
        <taxon>Ascomycota</taxon>
        <taxon>Pezizomycotina</taxon>
        <taxon>Eurotiomycetes</taxon>
        <taxon>Eurotiomycetidae</taxon>
        <taxon>Eurotiales</taxon>
        <taxon>Aspergillaceae</taxon>
        <taxon>Penicillium</taxon>
    </lineage>
</organism>
<dbReference type="OMA" id="EGWHYYD"/>
<dbReference type="InterPro" id="IPR002575">
    <property type="entry name" value="Aminoglycoside_PTrfase"/>
</dbReference>
<reference evidence="2 3" key="1">
    <citation type="journal article" date="2015" name="Mol. Plant Microbe Interact.">
        <title>Genome, transcriptome, and functional analyses of Penicillium expansum provide new insights into secondary metabolism and pathogenicity.</title>
        <authorList>
            <person name="Ballester A.R."/>
            <person name="Marcet-Houben M."/>
            <person name="Levin E."/>
            <person name="Sela N."/>
            <person name="Selma-Lazaro C."/>
            <person name="Carmona L."/>
            <person name="Wisniewski M."/>
            <person name="Droby S."/>
            <person name="Gonzalez-Candelas L."/>
            <person name="Gabaldon T."/>
        </authorList>
    </citation>
    <scope>NUCLEOTIDE SEQUENCE [LARGE SCALE GENOMIC DNA]</scope>
    <source>
        <strain evidence="2 3">PHI-1</strain>
    </source>
</reference>
<proteinExistence type="predicted"/>
<dbReference type="HOGENOM" id="CLU_038193_1_0_1"/>
<keyword evidence="3" id="KW-1185">Reference proteome</keyword>
<protein>
    <submittedName>
        <fullName evidence="2">Aminoglycoside phosphotransferase</fullName>
    </submittedName>
</protein>
<dbReference type="Proteomes" id="UP000030104">
    <property type="component" value="Unassembled WGS sequence"/>
</dbReference>
<dbReference type="STRING" id="40296.A0A0A2LPM9"/>
<dbReference type="EMBL" id="JQGA01000015">
    <property type="protein sequence ID" value="KGO78215.1"/>
    <property type="molecule type" value="Genomic_DNA"/>
</dbReference>
<dbReference type="PhylomeDB" id="A0A0A2LPM9"/>
<dbReference type="GO" id="GO:0016740">
    <property type="term" value="F:transferase activity"/>
    <property type="evidence" value="ECO:0007669"/>
    <property type="project" value="UniProtKB-KW"/>
</dbReference>
<keyword evidence="2" id="KW-0808">Transferase</keyword>
<dbReference type="AlphaFoldDB" id="A0A0A2LPM9"/>
<accession>A0A0A2LPM9</accession>
<evidence type="ECO:0000313" key="3">
    <source>
        <dbReference type="Proteomes" id="UP000030104"/>
    </source>
</evidence>
<evidence type="ECO:0000313" key="2">
    <source>
        <dbReference type="EMBL" id="KGO78215.1"/>
    </source>
</evidence>
<feature type="domain" description="Aminoglycoside phosphotransferase" evidence="1">
    <location>
        <begin position="104"/>
        <end position="233"/>
    </location>
</feature>
<comment type="caution">
    <text evidence="2">The sequence shown here is derived from an EMBL/GenBank/DDBJ whole genome shotgun (WGS) entry which is preliminary data.</text>
</comment>
<dbReference type="OrthoDB" id="5598852at2759"/>
<dbReference type="Gene3D" id="3.90.1200.10">
    <property type="match status" value="1"/>
</dbReference>
<sequence>MTTYVLYSPDGAIDEFFNSNTTVTRQQCDEFAISRAGGVSTALQMQGVCSYTVTAGPNKSKLFQFRDENSTIDIGNIIIAKAIHPEFVTSCKYLGTMGDSRPVYIYEMEHLPGTAHIMARIPPDDMPRQHNTIKDFARFFAQSWNNDLQPCSDATATLLMEFQSSFDLLARNLPSRFAPNLEKVRKELPSLFSKALPYVLSHGDLNVMNLLVNPKTGNITGIVDWAESRILPFGFALYGLENLLGRMDSEGWHYYDRYRELESLFWQTFREEAHNFSDADLYLIRAARMAGFFYHYGFNFDIKGVVQSVRMDQPDGSLAYLDAFCAAGEWAPLS</sequence>
<name>A0A0A2LPM9_PENIT</name>
<dbReference type="PANTHER" id="PTHR21310:SF59">
    <property type="entry name" value="AMINOGLYCOSIDE PHOSPHOTRANSFERASE DOMAIN-CONTAINING PROTEIN"/>
    <property type="match status" value="1"/>
</dbReference>